<keyword evidence="8 10" id="KW-0472">Membrane</keyword>
<protein>
    <recommendedName>
        <fullName evidence="3">Nicastrin</fullName>
    </recommendedName>
</protein>
<feature type="domain" description="Nicastrin small lobe" evidence="12">
    <location>
        <begin position="50"/>
        <end position="218"/>
    </location>
</feature>
<evidence type="ECO:0000256" key="3">
    <source>
        <dbReference type="ARBA" id="ARBA00015303"/>
    </source>
</evidence>
<dbReference type="STRING" id="418985.A0A1V9XJ20"/>
<feature type="chain" id="PRO_5013229676" description="Nicastrin" evidence="11">
    <location>
        <begin position="35"/>
        <end position="695"/>
    </location>
</feature>
<evidence type="ECO:0000256" key="8">
    <source>
        <dbReference type="ARBA" id="ARBA00023136"/>
    </source>
</evidence>
<dbReference type="PANTHER" id="PTHR21092">
    <property type="entry name" value="NICASTRIN"/>
    <property type="match status" value="1"/>
</dbReference>
<dbReference type="Gene3D" id="3.40.630.10">
    <property type="entry name" value="Zn peptidases"/>
    <property type="match status" value="1"/>
</dbReference>
<dbReference type="FunCoup" id="A0A1V9XJ20">
    <property type="interactions" value="1546"/>
</dbReference>
<keyword evidence="14" id="KW-1185">Reference proteome</keyword>
<evidence type="ECO:0000259" key="12">
    <source>
        <dbReference type="Pfam" id="PF18266"/>
    </source>
</evidence>
<evidence type="ECO:0000256" key="4">
    <source>
        <dbReference type="ARBA" id="ARBA00022692"/>
    </source>
</evidence>
<dbReference type="GO" id="GO:0007220">
    <property type="term" value="P:Notch receptor processing"/>
    <property type="evidence" value="ECO:0007669"/>
    <property type="project" value="TreeGrafter"/>
</dbReference>
<feature type="transmembrane region" description="Helical" evidence="10">
    <location>
        <begin position="659"/>
        <end position="679"/>
    </location>
</feature>
<dbReference type="PANTHER" id="PTHR21092:SF0">
    <property type="entry name" value="NICASTRIN"/>
    <property type="match status" value="1"/>
</dbReference>
<keyword evidence="7 10" id="KW-1133">Transmembrane helix</keyword>
<keyword evidence="5 11" id="KW-0732">Signal</keyword>
<evidence type="ECO:0000256" key="6">
    <source>
        <dbReference type="ARBA" id="ARBA00022976"/>
    </source>
</evidence>
<dbReference type="OrthoDB" id="755951at2759"/>
<keyword evidence="9" id="KW-0325">Glycoprotein</keyword>
<dbReference type="InterPro" id="IPR041084">
    <property type="entry name" value="Ncstrn_small"/>
</dbReference>
<evidence type="ECO:0000256" key="1">
    <source>
        <dbReference type="ARBA" id="ARBA00004479"/>
    </source>
</evidence>
<evidence type="ECO:0000256" key="2">
    <source>
        <dbReference type="ARBA" id="ARBA00007717"/>
    </source>
</evidence>
<evidence type="ECO:0000256" key="10">
    <source>
        <dbReference type="SAM" id="Phobius"/>
    </source>
</evidence>
<comment type="caution">
    <text evidence="13">The sequence shown here is derived from an EMBL/GenBank/DDBJ whole genome shotgun (WGS) entry which is preliminary data.</text>
</comment>
<organism evidence="13 14">
    <name type="scientific">Tropilaelaps mercedesae</name>
    <dbReference type="NCBI Taxonomy" id="418985"/>
    <lineage>
        <taxon>Eukaryota</taxon>
        <taxon>Metazoa</taxon>
        <taxon>Ecdysozoa</taxon>
        <taxon>Arthropoda</taxon>
        <taxon>Chelicerata</taxon>
        <taxon>Arachnida</taxon>
        <taxon>Acari</taxon>
        <taxon>Parasitiformes</taxon>
        <taxon>Mesostigmata</taxon>
        <taxon>Gamasina</taxon>
        <taxon>Dermanyssoidea</taxon>
        <taxon>Laelapidae</taxon>
        <taxon>Tropilaelaps</taxon>
    </lineage>
</organism>
<proteinExistence type="inferred from homology"/>
<dbReference type="GO" id="GO:0005886">
    <property type="term" value="C:plasma membrane"/>
    <property type="evidence" value="ECO:0007669"/>
    <property type="project" value="TreeGrafter"/>
</dbReference>
<dbReference type="SUPFAM" id="SSF53187">
    <property type="entry name" value="Zn-dependent exopeptidases"/>
    <property type="match status" value="1"/>
</dbReference>
<evidence type="ECO:0000256" key="11">
    <source>
        <dbReference type="SAM" id="SignalP"/>
    </source>
</evidence>
<comment type="subcellular location">
    <subcellularLocation>
        <location evidence="1">Membrane</location>
        <topology evidence="1">Single-pass type I membrane protein</topology>
    </subcellularLocation>
</comment>
<dbReference type="Pfam" id="PF18266">
    <property type="entry name" value="Ncstrn_small"/>
    <property type="match status" value="1"/>
</dbReference>
<dbReference type="InParanoid" id="A0A1V9XJ20"/>
<keyword evidence="4 10" id="KW-0812">Transmembrane</keyword>
<sequence>MLQRAIKTHNWWTMWSAVCAVAFMLLVTPPRASASRGIPVQKRWNIHHFCFRRLNQTHQVGCSSSYHGDVGIVHVIKDDGDVQYIISKGPAAKYVPVIQDVDLSVSVLDEFARSGRVAGVIITRNGTAPTSFSPDDTCPNRQWSLPTNVTHCSWNDVAENKMGGAFLRDYPFPMFYVKNGTITGEIAACFDRFNQPTRQATAFERQKCAVKLYSPMNAAVNTRTCQRRSQLATFITNPKGFCDPLGDHNVMTILPAKAGTDSTDSVLANQTIILAARMDTFSLFDGLAPGADTAVSGIVGVLAAAEAIARHQADENVDPLEKNILFALFNGEAFDYIGSSRFVYDLYKGKANYNLTVNSISSLIEFNQLIPQVADNPTWYSHVDSQQYEDSNKTKEKFDAILNELKEGKTIIPMINDTLPPSSAYSFLRTLTGLPSVVITNHKDRYVNPYYNSIFDDNLYRVDDLGRLADNLAVVIKATAKSILRSARPKNATSPLQVQVNQTLIKHLLECYLVNSSCALFRSVVNEQSKFVLRETPYQLYIGVANPPNTLHPSTTLTYLALASFTKERVENASSMKACYGLKRFYPEWSFDYIFGPDPTQENPGICIRHRAATPIAKSPHFEELNDNDNRRKYSTWTESVWSNAHLELFVQASGLSELIALLSGVAILAFSAVTAFLMHRQADLIFEQVSPVAC</sequence>
<dbReference type="Pfam" id="PF05450">
    <property type="entry name" value="Nicastrin"/>
    <property type="match status" value="1"/>
</dbReference>
<reference evidence="13 14" key="1">
    <citation type="journal article" date="2017" name="Gigascience">
        <title>Draft genome of the honey bee ectoparasitic mite, Tropilaelaps mercedesae, is shaped by the parasitic life history.</title>
        <authorList>
            <person name="Dong X."/>
            <person name="Armstrong S.D."/>
            <person name="Xia D."/>
            <person name="Makepeace B.L."/>
            <person name="Darby A.C."/>
            <person name="Kadowaki T."/>
        </authorList>
    </citation>
    <scope>NUCLEOTIDE SEQUENCE [LARGE SCALE GENOMIC DNA]</scope>
    <source>
        <strain evidence="13">Wuxi-XJTLU</strain>
    </source>
</reference>
<evidence type="ECO:0000256" key="7">
    <source>
        <dbReference type="ARBA" id="ARBA00022989"/>
    </source>
</evidence>
<feature type="signal peptide" evidence="11">
    <location>
        <begin position="1"/>
        <end position="34"/>
    </location>
</feature>
<evidence type="ECO:0000256" key="5">
    <source>
        <dbReference type="ARBA" id="ARBA00022729"/>
    </source>
</evidence>
<name>A0A1V9XJ20_9ACAR</name>
<dbReference type="InterPro" id="IPR008710">
    <property type="entry name" value="Nicastrin"/>
</dbReference>
<dbReference type="EMBL" id="MNPL01009768">
    <property type="protein sequence ID" value="OQR73534.1"/>
    <property type="molecule type" value="Genomic_DNA"/>
</dbReference>
<dbReference type="Proteomes" id="UP000192247">
    <property type="component" value="Unassembled WGS sequence"/>
</dbReference>
<gene>
    <name evidence="13" type="ORF">BIW11_09670</name>
</gene>
<keyword evidence="6" id="KW-0914">Notch signaling pathway</keyword>
<evidence type="ECO:0000313" key="13">
    <source>
        <dbReference type="EMBL" id="OQR73534.1"/>
    </source>
</evidence>
<dbReference type="GO" id="GO:0007219">
    <property type="term" value="P:Notch signaling pathway"/>
    <property type="evidence" value="ECO:0007669"/>
    <property type="project" value="UniProtKB-KW"/>
</dbReference>
<accession>A0A1V9XJ20</accession>
<evidence type="ECO:0000313" key="14">
    <source>
        <dbReference type="Proteomes" id="UP000192247"/>
    </source>
</evidence>
<dbReference type="GO" id="GO:0016485">
    <property type="term" value="P:protein processing"/>
    <property type="evidence" value="ECO:0007669"/>
    <property type="project" value="InterPro"/>
</dbReference>
<dbReference type="AlphaFoldDB" id="A0A1V9XJ20"/>
<comment type="similarity">
    <text evidence="2">Belongs to the nicastrin family.</text>
</comment>
<evidence type="ECO:0000256" key="9">
    <source>
        <dbReference type="ARBA" id="ARBA00023180"/>
    </source>
</evidence>